<proteinExistence type="predicted"/>
<name>A0A1S7PPU8_9HYPH</name>
<reference evidence="2" key="1">
    <citation type="submission" date="2016-01" db="EMBL/GenBank/DDBJ databases">
        <authorList>
            <person name="Regsiter A."/>
            <person name="william w."/>
        </authorList>
    </citation>
    <scope>NUCLEOTIDE SEQUENCE [LARGE SCALE GENOMIC DNA]</scope>
    <source>
        <strain evidence="2">CFBP 6623</strain>
    </source>
</reference>
<evidence type="ECO:0000313" key="2">
    <source>
        <dbReference type="Proteomes" id="UP000191988"/>
    </source>
</evidence>
<organism evidence="1 2">
    <name type="scientific">Agrobacterium tomkonis CFBP 6623</name>
    <dbReference type="NCBI Taxonomy" id="1183432"/>
    <lineage>
        <taxon>Bacteria</taxon>
        <taxon>Pseudomonadati</taxon>
        <taxon>Pseudomonadota</taxon>
        <taxon>Alphaproteobacteria</taxon>
        <taxon>Hyphomicrobiales</taxon>
        <taxon>Rhizobiaceae</taxon>
        <taxon>Rhizobium/Agrobacterium group</taxon>
        <taxon>Agrobacterium</taxon>
        <taxon>Agrobacterium tumefaciens complex</taxon>
    </lineage>
</organism>
<gene>
    <name evidence="1" type="ORF">AGR3A_Cc280068</name>
</gene>
<evidence type="ECO:0000313" key="1">
    <source>
        <dbReference type="EMBL" id="CUX24697.1"/>
    </source>
</evidence>
<accession>A0A1S7PPU8</accession>
<dbReference type="Proteomes" id="UP000191988">
    <property type="component" value="Unassembled WGS sequence"/>
</dbReference>
<protein>
    <submittedName>
        <fullName evidence="1">Uncharacterized protein</fullName>
    </submittedName>
</protein>
<dbReference type="AlphaFoldDB" id="A0A1S7PPU8"/>
<sequence length="58" mass="6373">MRDAAAFRMSAQFSPRTVSGREAYAEPGTRAGSGTYRLSIKHWPGRAGPRWEDIAPPP</sequence>
<dbReference type="EMBL" id="FBWK01000021">
    <property type="protein sequence ID" value="CUX24697.1"/>
    <property type="molecule type" value="Genomic_DNA"/>
</dbReference>
<keyword evidence="2" id="KW-1185">Reference proteome</keyword>